<dbReference type="PANTHER" id="PTHR44845">
    <property type="entry name" value="CARRIER DOMAIN-CONTAINING PROTEIN"/>
    <property type="match status" value="1"/>
</dbReference>
<dbReference type="GO" id="GO:0004043">
    <property type="term" value="F:L-aminoadipate-semialdehyde dehydrogenase [NAD(P)+] activity"/>
    <property type="evidence" value="ECO:0007669"/>
    <property type="project" value="UniProtKB-EC"/>
</dbReference>
<protein>
    <recommendedName>
        <fullName evidence="14">Alpha-aminoadipate reductase</fullName>
        <ecNumber evidence="6">1.2.1.31</ecNumber>
        <ecNumber evidence="5">1.2.1.95</ecNumber>
    </recommendedName>
    <alternativeName>
        <fullName evidence="13">L-aminoadipate-semialdehyde dehydrogenase</fullName>
    </alternativeName>
</protein>
<dbReference type="EMBL" id="BQFW01000004">
    <property type="protein sequence ID" value="GJJ70568.1"/>
    <property type="molecule type" value="Genomic_DNA"/>
</dbReference>
<feature type="domain" description="Carrier" evidence="19">
    <location>
        <begin position="922"/>
        <end position="999"/>
    </location>
</feature>
<evidence type="ECO:0000256" key="1">
    <source>
        <dbReference type="ARBA" id="ARBA00001957"/>
    </source>
</evidence>
<dbReference type="OrthoDB" id="329835at2759"/>
<dbReference type="InterPro" id="IPR013120">
    <property type="entry name" value="FAR_NAD-bd"/>
</dbReference>
<sequence>MPPAAIAILPAQDGADLLDSPDLLKDRLARWKTRLDALTEIHLPTDYPRPIPLQIVEAVHSLQLTEQTSLALLQASMAINTPSGSTRSGSSTPTGKSSSHVSPFTILLAAFAVLLHRYTGDEDMSIGSSSEARNPVVLRLGVTPSQTFRNVVEKAQLAESEAANDEVPFASLMAHLFPGNTTSEAPSQTAPLFRVRFFNELDTPADHILNSTSATTDLTITLISHATSSLRFGMLPEIELKVAYNQVLFSSKRIQHILDQLVQIITLAGPKPDILVSDIAIVTPTCRGVLPDPSADLHWSNWPGAIHDIFSKNARAFPERECVFESRDILSEDGSGRVVGQQKHIYTFGQLHEASNLAAHALIEGGIQPQDVVMVYAYRGVDLVIAVMAVLKAGATFSVIDPAYPPNRQKIYLSVARPRGLIVLAHAGTLDPTVRLYIEEGQDFEVICEIPGLKIASDGSVLGGQTRDGVDALDSVQHLASQEVGVIVGPDSIGTLSFTSGSTGIPKGVRGRHFSLTHYYTWMQQEFGLSNQDRFTMLSGIAHDPIQRDIFTPLFLGAQLHIPTTEDIGIPGQLAVWMQNSEVTVTHLTPAMGQLLTSHAQNPVPSLKNAFFVGDILTKRDVHRLQKIAENCRTINMYGTTETQRAVSYYSIPSVASDPLFLSSEKDIMPAGRGMMNVQLLVINRVSNRLCGVGEVGEIYVRAGGLAEGYLQLEGATKEKFLTNWLGDDLAPPGPQEINGKPEWGGHWKGRRDRLYRTGDLGRYRPDGNVECSGRADDQVKIRGFRIELGEIDTHLSQHALVRENVTLVRRDKNEEQTLVSYFIPVAPSEDDIFMSSADEGDRTDGSDSKRRYRRLIRDIREHLKAKLPAYSIPSVFVPLSRMPLTPNGKVDKNALPYPDTPQFNGHSAAAISAPTVPQDGPTMTTTQQSIHAIWKQLLPSSPTWIPLNENFFDLGGHSILATRLIFEVRRVCRVDVPLNLVFREPTIGGMAKEVSRLGMEELHLDVDQSAEENQAAVEEEKEFDYSSDFELLCKTEIQAQYERVEREDKMNFQTFFLTGATGFLGAFILSNLLRSNPTARVICLVRASSPEQAMERVRSCGKTHLIWDEAWVATRRLSVVQGDLAEEQFGLSAESWELCCRTVDVIVHNGALVHWVYPYPKMRAANVMGTLQGLKMASTHHTKAFNFVSSTSVLDTAHYSELSDALADSNRSGVPETDNLEGARYGLRSGYGQSKWVAEKLIMAANKNGLPATIIRPGYVLGHTRTGVTNTDDFIWRLIKGCIELGQVPNINNAVNLCPVDYVAQCVVSVATTPGSEESMVFHVTHPNAPPFRFNDFFQLLAKFGYNVKMTEYIAWRTALMEYTLKSQDSALFPLLHLVMDDLPTATKSPELNDSHTQHVVVTGDSSQAFAQGTPRMDESQIGIYLAYMVKVGFLDHPSRSGLDGALPLPEIKEDVQIIERTHTKK</sequence>
<dbReference type="Pfam" id="PF00501">
    <property type="entry name" value="AMP-binding"/>
    <property type="match status" value="1"/>
</dbReference>
<evidence type="ECO:0000256" key="17">
    <source>
        <dbReference type="ARBA" id="ARBA00049537"/>
    </source>
</evidence>
<comment type="caution">
    <text evidence="20">The sequence shown here is derived from an EMBL/GenBank/DDBJ whole genome shotgun (WGS) entry which is preliminary data.</text>
</comment>
<keyword evidence="11" id="KW-0560">Oxidoreductase</keyword>
<evidence type="ECO:0000256" key="6">
    <source>
        <dbReference type="ARBA" id="ARBA00013073"/>
    </source>
</evidence>
<dbReference type="EC" id="1.2.1.31" evidence="6"/>
<dbReference type="NCBIfam" id="TIGR01733">
    <property type="entry name" value="AA-adenyl-dom"/>
    <property type="match status" value="1"/>
</dbReference>
<evidence type="ECO:0000313" key="20">
    <source>
        <dbReference type="EMBL" id="GJJ70568.1"/>
    </source>
</evidence>
<dbReference type="SUPFAM" id="SSF52777">
    <property type="entry name" value="CoA-dependent acyltransferases"/>
    <property type="match status" value="1"/>
</dbReference>
<dbReference type="CDD" id="cd05235">
    <property type="entry name" value="SDR_e1"/>
    <property type="match status" value="1"/>
</dbReference>
<accession>A0A9P3LU12</accession>
<evidence type="ECO:0000256" key="16">
    <source>
        <dbReference type="ARBA" id="ARBA00048414"/>
    </source>
</evidence>
<dbReference type="SUPFAM" id="SSF51735">
    <property type="entry name" value="NAD(P)-binding Rossmann-fold domains"/>
    <property type="match status" value="1"/>
</dbReference>
<reference evidence="20" key="2">
    <citation type="journal article" date="2022" name="Microbiol. Resour. Announc.">
        <title>Whole-Genome Sequence of Entomortierella parvispora E1425, a Mucoromycotan Fungus Associated with Burkholderiaceae-Related Endosymbiotic Bacteria.</title>
        <authorList>
            <person name="Herlambang A."/>
            <person name="Guo Y."/>
            <person name="Takashima Y."/>
            <person name="Narisawa K."/>
            <person name="Ohta H."/>
            <person name="Nishizawa T."/>
        </authorList>
    </citation>
    <scope>NUCLEOTIDE SEQUENCE</scope>
    <source>
        <strain evidence="20">E1425</strain>
    </source>
</reference>
<comment type="cofactor">
    <cofactor evidence="1">
        <name>pantetheine 4'-phosphate</name>
        <dbReference type="ChEBI" id="CHEBI:47942"/>
    </cofactor>
</comment>
<dbReference type="Pfam" id="PF07993">
    <property type="entry name" value="NAD_binding_4"/>
    <property type="match status" value="1"/>
</dbReference>
<evidence type="ECO:0000256" key="3">
    <source>
        <dbReference type="ARBA" id="ARBA00004827"/>
    </source>
</evidence>
<dbReference type="InterPro" id="IPR009081">
    <property type="entry name" value="PP-bd_ACP"/>
</dbReference>
<evidence type="ECO:0000256" key="12">
    <source>
        <dbReference type="ARBA" id="ARBA00023154"/>
    </source>
</evidence>
<evidence type="ECO:0000256" key="8">
    <source>
        <dbReference type="ARBA" id="ARBA00022553"/>
    </source>
</evidence>
<dbReference type="InterPro" id="IPR010080">
    <property type="entry name" value="Thioester_reductase-like_dom"/>
</dbReference>
<comment type="catalytic activity">
    <reaction evidence="16">
        <text>(S)-2-amino-6-oxohexanoate + NAD(+) + H2O = L-2-aminoadipate + NADH + 2 H(+)</text>
        <dbReference type="Rhea" id="RHEA:12308"/>
        <dbReference type="ChEBI" id="CHEBI:15377"/>
        <dbReference type="ChEBI" id="CHEBI:15378"/>
        <dbReference type="ChEBI" id="CHEBI:57540"/>
        <dbReference type="ChEBI" id="CHEBI:57945"/>
        <dbReference type="ChEBI" id="CHEBI:58321"/>
        <dbReference type="ChEBI" id="CHEBI:58672"/>
        <dbReference type="EC" id="1.2.1.31"/>
    </reaction>
</comment>
<evidence type="ECO:0000256" key="4">
    <source>
        <dbReference type="ARBA" id="ARBA00006432"/>
    </source>
</evidence>
<comment type="function">
    <text evidence="2">Catalyzes the activation of alpha-aminoadipate by ATP-dependent adenylation and the reduction of activated alpha-aminoadipate by NADPH. The activated alpha-aminoadipate is bound to the phosphopantheinyl group of the enzyme itself before it is reduced to (S)-2-amino-6-oxohexanoate.</text>
</comment>
<dbReference type="InterPro" id="IPR036736">
    <property type="entry name" value="ACP-like_sf"/>
</dbReference>
<dbReference type="SMART" id="SM00823">
    <property type="entry name" value="PKS_PP"/>
    <property type="match status" value="1"/>
</dbReference>
<evidence type="ECO:0000256" key="10">
    <source>
        <dbReference type="ARBA" id="ARBA00022857"/>
    </source>
</evidence>
<evidence type="ECO:0000256" key="5">
    <source>
        <dbReference type="ARBA" id="ARBA00012913"/>
    </source>
</evidence>
<keyword evidence="7" id="KW-0596">Phosphopantetheine</keyword>
<name>A0A9P3LU12_9FUNG</name>
<comment type="catalytic activity">
    <reaction evidence="15">
        <text>(S)-2-amino-6-oxohexanoate + AMP + diphosphate + NADP(+) = L-2-aminoadipate + ATP + NADPH + H(+)</text>
        <dbReference type="Rhea" id="RHEA:46936"/>
        <dbReference type="ChEBI" id="CHEBI:15378"/>
        <dbReference type="ChEBI" id="CHEBI:30616"/>
        <dbReference type="ChEBI" id="CHEBI:33019"/>
        <dbReference type="ChEBI" id="CHEBI:57783"/>
        <dbReference type="ChEBI" id="CHEBI:58321"/>
        <dbReference type="ChEBI" id="CHEBI:58349"/>
        <dbReference type="ChEBI" id="CHEBI:58672"/>
        <dbReference type="ChEBI" id="CHEBI:456215"/>
        <dbReference type="EC" id="1.2.1.95"/>
    </reaction>
</comment>
<dbReference type="GO" id="GO:0009085">
    <property type="term" value="P:lysine biosynthetic process"/>
    <property type="evidence" value="ECO:0007669"/>
    <property type="project" value="UniProtKB-KW"/>
</dbReference>
<dbReference type="PIRSF" id="PIRSF001617">
    <property type="entry name" value="Alpha-AR"/>
    <property type="match status" value="1"/>
</dbReference>
<dbReference type="InterPro" id="IPR014397">
    <property type="entry name" value="Lys2"/>
</dbReference>
<dbReference type="Gene3D" id="1.10.1200.10">
    <property type="entry name" value="ACP-like"/>
    <property type="match status" value="1"/>
</dbReference>
<evidence type="ECO:0000256" key="13">
    <source>
        <dbReference type="ARBA" id="ARBA00031335"/>
    </source>
</evidence>
<evidence type="ECO:0000256" key="18">
    <source>
        <dbReference type="SAM" id="MobiDB-lite"/>
    </source>
</evidence>
<evidence type="ECO:0000259" key="19">
    <source>
        <dbReference type="PROSITE" id="PS50075"/>
    </source>
</evidence>
<comment type="similarity">
    <text evidence="4">Belongs to the ATP-dependent AMP-binding enzyme family.</text>
</comment>
<dbReference type="PROSITE" id="PS50075">
    <property type="entry name" value="CARRIER"/>
    <property type="match status" value="1"/>
</dbReference>
<comment type="catalytic activity">
    <reaction evidence="17">
        <text>(S)-2-amino-6-oxohexanoate + NADP(+) + H2O = L-2-aminoadipate + NADPH + 2 H(+)</text>
        <dbReference type="Rhea" id="RHEA:12304"/>
        <dbReference type="ChEBI" id="CHEBI:15377"/>
        <dbReference type="ChEBI" id="CHEBI:15378"/>
        <dbReference type="ChEBI" id="CHEBI:57783"/>
        <dbReference type="ChEBI" id="CHEBI:58321"/>
        <dbReference type="ChEBI" id="CHEBI:58349"/>
        <dbReference type="ChEBI" id="CHEBI:58672"/>
        <dbReference type="EC" id="1.2.1.31"/>
    </reaction>
</comment>
<evidence type="ECO:0000256" key="14">
    <source>
        <dbReference type="ARBA" id="ARBA00032195"/>
    </source>
</evidence>
<dbReference type="PANTHER" id="PTHR44845:SF1">
    <property type="entry name" value="L-2-AMINOADIPATE REDUCTASE"/>
    <property type="match status" value="1"/>
</dbReference>
<dbReference type="Proteomes" id="UP000827284">
    <property type="component" value="Unassembled WGS sequence"/>
</dbReference>
<evidence type="ECO:0000256" key="7">
    <source>
        <dbReference type="ARBA" id="ARBA00022450"/>
    </source>
</evidence>
<keyword evidence="9" id="KW-0028">Amino-acid biosynthesis</keyword>
<dbReference type="PROSITE" id="PS00012">
    <property type="entry name" value="PHOSPHOPANTETHEINE"/>
    <property type="match status" value="1"/>
</dbReference>
<dbReference type="InterPro" id="IPR020845">
    <property type="entry name" value="AMP-binding_CS"/>
</dbReference>
<dbReference type="InterPro" id="IPR010071">
    <property type="entry name" value="AA_adenyl_dom"/>
</dbReference>
<proteinExistence type="inferred from homology"/>
<dbReference type="Gene3D" id="3.40.50.720">
    <property type="entry name" value="NAD(P)-binding Rossmann-like Domain"/>
    <property type="match status" value="1"/>
</dbReference>
<dbReference type="GO" id="GO:0031177">
    <property type="term" value="F:phosphopantetheine binding"/>
    <property type="evidence" value="ECO:0007669"/>
    <property type="project" value="InterPro"/>
</dbReference>
<dbReference type="InterPro" id="IPR045851">
    <property type="entry name" value="AMP-bd_C_sf"/>
</dbReference>
<keyword evidence="21" id="KW-1185">Reference proteome</keyword>
<dbReference type="NCBIfam" id="TIGR03443">
    <property type="entry name" value="alpha_am_amid"/>
    <property type="match status" value="1"/>
</dbReference>
<dbReference type="Pfam" id="PF00550">
    <property type="entry name" value="PP-binding"/>
    <property type="match status" value="1"/>
</dbReference>
<keyword evidence="12" id="KW-0457">Lysine biosynthesis</keyword>
<dbReference type="Gene3D" id="3.30.559.30">
    <property type="entry name" value="Nonribosomal peptide synthetase, condensation domain"/>
    <property type="match status" value="1"/>
</dbReference>
<dbReference type="PROSITE" id="PS00455">
    <property type="entry name" value="AMP_BINDING"/>
    <property type="match status" value="1"/>
</dbReference>
<comment type="pathway">
    <text evidence="3">Amino-acid biosynthesis; L-lysine biosynthesis via AAA pathway; L-lysine from L-alpha-aminoadipate (fungal route): step 1/3.</text>
</comment>
<evidence type="ECO:0000256" key="2">
    <source>
        <dbReference type="ARBA" id="ARBA00003499"/>
    </source>
</evidence>
<organism evidence="20 21">
    <name type="scientific">Entomortierella parvispora</name>
    <dbReference type="NCBI Taxonomy" id="205924"/>
    <lineage>
        <taxon>Eukaryota</taxon>
        <taxon>Fungi</taxon>
        <taxon>Fungi incertae sedis</taxon>
        <taxon>Mucoromycota</taxon>
        <taxon>Mortierellomycotina</taxon>
        <taxon>Mortierellomycetes</taxon>
        <taxon>Mortierellales</taxon>
        <taxon>Mortierellaceae</taxon>
        <taxon>Entomortierella</taxon>
    </lineage>
</organism>
<evidence type="ECO:0000256" key="9">
    <source>
        <dbReference type="ARBA" id="ARBA00022605"/>
    </source>
</evidence>
<dbReference type="InterPro" id="IPR006162">
    <property type="entry name" value="Ppantetheine_attach_site"/>
</dbReference>
<gene>
    <name evidence="20" type="ORF">EMPS_02917</name>
</gene>
<keyword evidence="8" id="KW-0597">Phosphoprotein</keyword>
<dbReference type="InterPro" id="IPR036291">
    <property type="entry name" value="NAD(P)-bd_dom_sf"/>
</dbReference>
<reference evidence="20" key="1">
    <citation type="submission" date="2021-11" db="EMBL/GenBank/DDBJ databases">
        <authorList>
            <person name="Herlambang A."/>
            <person name="Guo Y."/>
            <person name="Takashima Y."/>
            <person name="Nishizawa T."/>
        </authorList>
    </citation>
    <scope>NUCLEOTIDE SEQUENCE</scope>
    <source>
        <strain evidence="20">E1425</strain>
    </source>
</reference>
<evidence type="ECO:0000256" key="11">
    <source>
        <dbReference type="ARBA" id="ARBA00023002"/>
    </source>
</evidence>
<dbReference type="Pfam" id="PF00668">
    <property type="entry name" value="Condensation"/>
    <property type="match status" value="1"/>
</dbReference>
<dbReference type="SUPFAM" id="SSF47336">
    <property type="entry name" value="ACP-like"/>
    <property type="match status" value="1"/>
</dbReference>
<dbReference type="InterPro" id="IPR020806">
    <property type="entry name" value="PKS_PP-bd"/>
</dbReference>
<feature type="compositionally biased region" description="Low complexity" evidence="18">
    <location>
        <begin position="81"/>
        <end position="99"/>
    </location>
</feature>
<dbReference type="Gene3D" id="3.40.50.12780">
    <property type="entry name" value="N-terminal domain of ligase-like"/>
    <property type="match status" value="1"/>
</dbReference>
<keyword evidence="10" id="KW-0521">NADP</keyword>
<evidence type="ECO:0000313" key="21">
    <source>
        <dbReference type="Proteomes" id="UP000827284"/>
    </source>
</evidence>
<dbReference type="InterPro" id="IPR042099">
    <property type="entry name" value="ANL_N_sf"/>
</dbReference>
<dbReference type="SUPFAM" id="SSF56801">
    <property type="entry name" value="Acetyl-CoA synthetase-like"/>
    <property type="match status" value="1"/>
</dbReference>
<evidence type="ECO:0000256" key="15">
    <source>
        <dbReference type="ARBA" id="ARBA00048260"/>
    </source>
</evidence>
<dbReference type="InterPro" id="IPR001242">
    <property type="entry name" value="Condensation_dom"/>
</dbReference>
<dbReference type="EC" id="1.2.1.95" evidence="5"/>
<dbReference type="InterPro" id="IPR000873">
    <property type="entry name" value="AMP-dep_synth/lig_dom"/>
</dbReference>
<feature type="region of interest" description="Disordered" evidence="18">
    <location>
        <begin position="81"/>
        <end position="100"/>
    </location>
</feature>
<dbReference type="Gene3D" id="3.30.300.30">
    <property type="match status" value="1"/>
</dbReference>
<dbReference type="NCBIfam" id="TIGR01746">
    <property type="entry name" value="Thioester-redct"/>
    <property type="match status" value="1"/>
</dbReference>